<dbReference type="Gene3D" id="1.10.10.10">
    <property type="entry name" value="Winged helix-like DNA-binding domain superfamily/Winged helix DNA-binding domain"/>
    <property type="match status" value="1"/>
</dbReference>
<sequence length="894" mass="96558">MPRAVLPTSSLRRQARFRPPSVARKVARPRLLDLLSLPRPRRLTIILAPAGYGKTSLAAQWYERLLSQDAIAAWVSLGSDDGDQSRFLLAMIEALDHALANPAKPVDAGSMSVATLLSVLVTRLQRVQPEATLFLDDYHAAQTDATEALIARLLSHDDLTHIRVVLVSRSAPRFPTSALRLAGEVKQIGLAELGFSDDEAQLFFGGDGAALSLSQLKSLNQRAEGWAVALQMMRILLEDSGADSPAILSAFKDRSGDMGLYLSEQVFSGLSAPLQRLLLKTACLPAISRSLVSALCEEEVAAAFDALREEALPIAVLDEEGQWLRLHPVLTAFLKEEASRLGINGAVILAHAARWFAEQGDLDAAVEHAFAARAPELASEIIEAAGGWRRVYTTSRGGASLFRKLSAEAAQIDLSAYPLTTLGLAVVSAKTAQLDAADYYLEIASRRAGTADEALASALRVVRVLVSLYTDRWVSSAELGELERDLDRHSGRELVHRALLLNMLSYNFLIRTDLDRALHYGKLAMQAFRDGGADFGALHLYTHIGQASFFGGDMASAEEAYDRLIAEVATHIGRGSDFDAVGHVLKCEVLSMRGDLVEAGQALSWALPHVERHDTWLDPLAAGLLAQQRVLILSGDMIGAHASMDRARAAARRRGFDRLVRMIDGERVSLLIASNDLAEAARYAEASGFGEKTARADQPNDLSLRLRGTVPALLWVRIHLAHGRLDVARDLLSRLETSQARKPHVPRQIELRLLGIRLAIAAGETASAASRLSDLVLGLPVTDYRAVLLAEGPVFIGDMLSLARMAPVPGVVLQRLSQAAGAFASGPAKTGGLTEREQAVMQLLSLGLGNKDIGRQLTLSDNTVKFHLRNIFAKLDVTTRTAAVAAARMAGLLP</sequence>
<dbReference type="SMART" id="SM00421">
    <property type="entry name" value="HTH_LUXR"/>
    <property type="match status" value="1"/>
</dbReference>
<feature type="domain" description="HTH luxR-type" evidence="4">
    <location>
        <begin position="826"/>
        <end position="891"/>
    </location>
</feature>
<organism evidence="5 6">
    <name type="scientific">Xaviernesmea oryzae</name>
    <dbReference type="NCBI Taxonomy" id="464029"/>
    <lineage>
        <taxon>Bacteria</taxon>
        <taxon>Pseudomonadati</taxon>
        <taxon>Pseudomonadota</taxon>
        <taxon>Alphaproteobacteria</taxon>
        <taxon>Hyphomicrobiales</taxon>
        <taxon>Rhizobiaceae</taxon>
        <taxon>Rhizobium/Agrobacterium group</taxon>
        <taxon>Xaviernesmea</taxon>
    </lineage>
</organism>
<name>A0A1Q9B3L3_9HYPH</name>
<dbReference type="SUPFAM" id="SSF52540">
    <property type="entry name" value="P-loop containing nucleoside triphosphate hydrolases"/>
    <property type="match status" value="1"/>
</dbReference>
<dbReference type="AlphaFoldDB" id="A0A1Q9B3L3"/>
<dbReference type="CDD" id="cd06170">
    <property type="entry name" value="LuxR_C_like"/>
    <property type="match status" value="1"/>
</dbReference>
<gene>
    <name evidence="5" type="ORF">BJF93_07095</name>
</gene>
<proteinExistence type="predicted"/>
<keyword evidence="1" id="KW-0805">Transcription regulation</keyword>
<reference evidence="5 6" key="1">
    <citation type="submission" date="2016-09" db="EMBL/GenBank/DDBJ databases">
        <title>Rhizobium sp. nov., a novel species isolated from the rice rhizosphere.</title>
        <authorList>
            <person name="Zhao J."/>
            <person name="Zhang X."/>
        </authorList>
    </citation>
    <scope>NUCLEOTIDE SEQUENCE [LARGE SCALE GENOMIC DNA]</scope>
    <source>
        <strain evidence="5 6">1.7048</strain>
    </source>
</reference>
<dbReference type="InterPro" id="IPR000792">
    <property type="entry name" value="Tscrpt_reg_LuxR_C"/>
</dbReference>
<dbReference type="PRINTS" id="PR00038">
    <property type="entry name" value="HTHLUXR"/>
</dbReference>
<dbReference type="Pfam" id="PF00196">
    <property type="entry name" value="GerE"/>
    <property type="match status" value="1"/>
</dbReference>
<keyword evidence="6" id="KW-1185">Reference proteome</keyword>
<dbReference type="PANTHER" id="PTHR44688">
    <property type="entry name" value="DNA-BINDING TRANSCRIPTIONAL ACTIVATOR DEVR_DOSR"/>
    <property type="match status" value="1"/>
</dbReference>
<dbReference type="Pfam" id="PF17874">
    <property type="entry name" value="TPR_MalT"/>
    <property type="match status" value="1"/>
</dbReference>
<evidence type="ECO:0000259" key="4">
    <source>
        <dbReference type="PROSITE" id="PS50043"/>
    </source>
</evidence>
<dbReference type="SUPFAM" id="SSF48452">
    <property type="entry name" value="TPR-like"/>
    <property type="match status" value="1"/>
</dbReference>
<evidence type="ECO:0000313" key="6">
    <source>
        <dbReference type="Proteomes" id="UP000186364"/>
    </source>
</evidence>
<dbReference type="Proteomes" id="UP000186364">
    <property type="component" value="Unassembled WGS sequence"/>
</dbReference>
<dbReference type="Gene3D" id="1.25.40.10">
    <property type="entry name" value="Tetratricopeptide repeat domain"/>
    <property type="match status" value="1"/>
</dbReference>
<dbReference type="SUPFAM" id="SSF46894">
    <property type="entry name" value="C-terminal effector domain of the bipartite response regulators"/>
    <property type="match status" value="1"/>
</dbReference>
<evidence type="ECO:0000256" key="3">
    <source>
        <dbReference type="ARBA" id="ARBA00023163"/>
    </source>
</evidence>
<dbReference type="Pfam" id="PF25873">
    <property type="entry name" value="WHD_MalT"/>
    <property type="match status" value="1"/>
</dbReference>
<dbReference type="OrthoDB" id="9807052at2"/>
<evidence type="ECO:0000256" key="1">
    <source>
        <dbReference type="ARBA" id="ARBA00023015"/>
    </source>
</evidence>
<dbReference type="InterPro" id="IPR041617">
    <property type="entry name" value="TPR_MalT"/>
</dbReference>
<dbReference type="InterPro" id="IPR027417">
    <property type="entry name" value="P-loop_NTPase"/>
</dbReference>
<dbReference type="InterPro" id="IPR016032">
    <property type="entry name" value="Sig_transdc_resp-reg_C-effctor"/>
</dbReference>
<keyword evidence="3" id="KW-0804">Transcription</keyword>
<dbReference type="EMBL" id="MKIP01000022">
    <property type="protein sequence ID" value="OLP62648.1"/>
    <property type="molecule type" value="Genomic_DNA"/>
</dbReference>
<accession>A0A1Q9B3L3</accession>
<evidence type="ECO:0000313" key="5">
    <source>
        <dbReference type="EMBL" id="OLP62648.1"/>
    </source>
</evidence>
<dbReference type="PROSITE" id="PS50043">
    <property type="entry name" value="HTH_LUXR_2"/>
    <property type="match status" value="1"/>
</dbReference>
<dbReference type="PROSITE" id="PS00622">
    <property type="entry name" value="HTH_LUXR_1"/>
    <property type="match status" value="1"/>
</dbReference>
<dbReference type="InterPro" id="IPR036388">
    <property type="entry name" value="WH-like_DNA-bd_sf"/>
</dbReference>
<dbReference type="GO" id="GO:0003677">
    <property type="term" value="F:DNA binding"/>
    <property type="evidence" value="ECO:0007669"/>
    <property type="project" value="UniProtKB-KW"/>
</dbReference>
<comment type="caution">
    <text evidence="5">The sequence shown here is derived from an EMBL/GenBank/DDBJ whole genome shotgun (WGS) entry which is preliminary data.</text>
</comment>
<keyword evidence="2" id="KW-0238">DNA-binding</keyword>
<evidence type="ECO:0000256" key="2">
    <source>
        <dbReference type="ARBA" id="ARBA00023125"/>
    </source>
</evidence>
<dbReference type="PANTHER" id="PTHR44688:SF16">
    <property type="entry name" value="DNA-BINDING TRANSCRIPTIONAL ACTIVATOR DEVR_DOSR"/>
    <property type="match status" value="1"/>
</dbReference>
<dbReference type="Gene3D" id="3.40.50.300">
    <property type="entry name" value="P-loop containing nucleotide triphosphate hydrolases"/>
    <property type="match status" value="1"/>
</dbReference>
<dbReference type="GO" id="GO:0006355">
    <property type="term" value="P:regulation of DNA-templated transcription"/>
    <property type="evidence" value="ECO:0007669"/>
    <property type="project" value="InterPro"/>
</dbReference>
<dbReference type="InterPro" id="IPR011990">
    <property type="entry name" value="TPR-like_helical_dom_sf"/>
</dbReference>
<dbReference type="InterPro" id="IPR059106">
    <property type="entry name" value="WHD_MalT"/>
</dbReference>
<protein>
    <submittedName>
        <fullName evidence="5">Transcriptional regulator</fullName>
    </submittedName>
</protein>